<dbReference type="SUPFAM" id="SSF90123">
    <property type="entry name" value="ABC transporter transmembrane region"/>
    <property type="match status" value="1"/>
</dbReference>
<dbReference type="Pfam" id="PF00005">
    <property type="entry name" value="ABC_tran"/>
    <property type="match status" value="1"/>
</dbReference>
<evidence type="ECO:0000313" key="9">
    <source>
        <dbReference type="EMBL" id="KAL3417374.1"/>
    </source>
</evidence>
<keyword evidence="3" id="KW-0547">Nucleotide-binding</keyword>
<organism evidence="9 10">
    <name type="scientific">Phlyctema vagabunda</name>
    <dbReference type="NCBI Taxonomy" id="108571"/>
    <lineage>
        <taxon>Eukaryota</taxon>
        <taxon>Fungi</taxon>
        <taxon>Dikarya</taxon>
        <taxon>Ascomycota</taxon>
        <taxon>Pezizomycotina</taxon>
        <taxon>Leotiomycetes</taxon>
        <taxon>Helotiales</taxon>
        <taxon>Dermateaceae</taxon>
        <taxon>Phlyctema</taxon>
    </lineage>
</organism>
<keyword evidence="6" id="KW-0472">Membrane</keyword>
<dbReference type="InterPro" id="IPR003439">
    <property type="entry name" value="ABC_transporter-like_ATP-bd"/>
</dbReference>
<comment type="caution">
    <text evidence="9">The sequence shown here is derived from an EMBL/GenBank/DDBJ whole genome shotgun (WGS) entry which is preliminary data.</text>
</comment>
<dbReference type="Gene3D" id="3.40.50.300">
    <property type="entry name" value="P-loop containing nucleotide triphosphate hydrolases"/>
    <property type="match status" value="1"/>
</dbReference>
<dbReference type="InterPro" id="IPR050173">
    <property type="entry name" value="ABC_transporter_C-like"/>
</dbReference>
<evidence type="ECO:0000256" key="3">
    <source>
        <dbReference type="ARBA" id="ARBA00022741"/>
    </source>
</evidence>
<dbReference type="InterPro" id="IPR027417">
    <property type="entry name" value="P-loop_NTPase"/>
</dbReference>
<evidence type="ECO:0000256" key="4">
    <source>
        <dbReference type="ARBA" id="ARBA00022840"/>
    </source>
</evidence>
<feature type="domain" description="ABC transmembrane type-1" evidence="8">
    <location>
        <begin position="1"/>
        <end position="104"/>
    </location>
</feature>
<keyword evidence="2" id="KW-0812">Transmembrane</keyword>
<sequence>MLAQIKSLKMMGLTDYISKSIQDFRVHELDVSRKFRLALIRVLTTGRLADQMTPVIILAGTVFWTKNSTKEELTVADIFATLAIITLVSSPISQLISCLPNALASIGCFDRIQEYLLEEELNDSRSNISQIQRRTSTGDKSRSPLPSSVELVEVKPQGSKTGLNSDAVVIVDGSFTPSDAENPVLDNINISIRQSLCTMIVGPVGSGKTTLLKVILGEKCLSQGSIQFELSQIAYCDQAPWLRNISIRENILGPNSNDDLWYTTVIRACALEKDLSLLSHGDKTLVGSGGVALSGGQKHRVVSVHGILETEKYAAYNYQIGFSKGSILAQTYSCS</sequence>
<dbReference type="InterPro" id="IPR011527">
    <property type="entry name" value="ABC1_TM_dom"/>
</dbReference>
<evidence type="ECO:0000259" key="8">
    <source>
        <dbReference type="PROSITE" id="PS50929"/>
    </source>
</evidence>
<gene>
    <name evidence="9" type="ORF">PVAG01_11374</name>
</gene>
<reference evidence="9 10" key="1">
    <citation type="submission" date="2024-06" db="EMBL/GenBank/DDBJ databases">
        <title>Complete genome of Phlyctema vagabunda strain 19-DSS-EL-015.</title>
        <authorList>
            <person name="Fiorenzani C."/>
        </authorList>
    </citation>
    <scope>NUCLEOTIDE SEQUENCE [LARGE SCALE GENOMIC DNA]</scope>
    <source>
        <strain evidence="9 10">19-DSS-EL-015</strain>
    </source>
</reference>
<dbReference type="InterPro" id="IPR036640">
    <property type="entry name" value="ABC1_TM_sf"/>
</dbReference>
<dbReference type="PROSITE" id="PS50929">
    <property type="entry name" value="ABC_TM1F"/>
    <property type="match status" value="1"/>
</dbReference>
<protein>
    <submittedName>
        <fullName evidence="9">Canalicular multispecific organic anion transporter 1-like protein 1</fullName>
    </submittedName>
</protein>
<proteinExistence type="predicted"/>
<dbReference type="EMBL" id="JBFCZG010000011">
    <property type="protein sequence ID" value="KAL3417374.1"/>
    <property type="molecule type" value="Genomic_DNA"/>
</dbReference>
<dbReference type="SUPFAM" id="SSF52540">
    <property type="entry name" value="P-loop containing nucleoside triphosphate hydrolases"/>
    <property type="match status" value="1"/>
</dbReference>
<keyword evidence="5" id="KW-1133">Transmembrane helix</keyword>
<name>A0ABR4P243_9HELO</name>
<evidence type="ECO:0000313" key="10">
    <source>
        <dbReference type="Proteomes" id="UP001629113"/>
    </source>
</evidence>
<evidence type="ECO:0000256" key="5">
    <source>
        <dbReference type="ARBA" id="ARBA00022989"/>
    </source>
</evidence>
<dbReference type="Gene3D" id="1.20.1560.10">
    <property type="entry name" value="ABC transporter type 1, transmembrane domain"/>
    <property type="match status" value="1"/>
</dbReference>
<evidence type="ECO:0000256" key="1">
    <source>
        <dbReference type="ARBA" id="ARBA00022448"/>
    </source>
</evidence>
<evidence type="ECO:0000256" key="2">
    <source>
        <dbReference type="ARBA" id="ARBA00022692"/>
    </source>
</evidence>
<dbReference type="PANTHER" id="PTHR24223">
    <property type="entry name" value="ATP-BINDING CASSETTE SUB-FAMILY C"/>
    <property type="match status" value="1"/>
</dbReference>
<evidence type="ECO:0000256" key="7">
    <source>
        <dbReference type="SAM" id="MobiDB-lite"/>
    </source>
</evidence>
<dbReference type="Proteomes" id="UP001629113">
    <property type="component" value="Unassembled WGS sequence"/>
</dbReference>
<accession>A0ABR4P243</accession>
<keyword evidence="1" id="KW-0813">Transport</keyword>
<feature type="region of interest" description="Disordered" evidence="7">
    <location>
        <begin position="128"/>
        <end position="148"/>
    </location>
</feature>
<keyword evidence="10" id="KW-1185">Reference proteome</keyword>
<keyword evidence="4" id="KW-0067">ATP-binding</keyword>
<evidence type="ECO:0000256" key="6">
    <source>
        <dbReference type="ARBA" id="ARBA00023136"/>
    </source>
</evidence>
<dbReference type="PANTHER" id="PTHR24223:SF269">
    <property type="entry name" value="ABC MULTIDRUG TRANSPORTER (EUROFUNG)-RELATED"/>
    <property type="match status" value="1"/>
</dbReference>